<dbReference type="HOGENOM" id="CLU_068979_8_2_6"/>
<dbReference type="Proteomes" id="UP000005012">
    <property type="component" value="Chromosome"/>
</dbReference>
<keyword evidence="1 3" id="KW-0378">Hydrolase</keyword>
<dbReference type="Pfam" id="PF00857">
    <property type="entry name" value="Isochorismatase"/>
    <property type="match status" value="1"/>
</dbReference>
<dbReference type="SUPFAM" id="SSF52499">
    <property type="entry name" value="Isochorismatase-like hydrolases"/>
    <property type="match status" value="1"/>
</dbReference>
<evidence type="ECO:0000313" key="4">
    <source>
        <dbReference type="Proteomes" id="UP000005012"/>
    </source>
</evidence>
<dbReference type="GO" id="GO:0016787">
    <property type="term" value="F:hydrolase activity"/>
    <property type="evidence" value="ECO:0007669"/>
    <property type="project" value="UniProtKB-KW"/>
</dbReference>
<dbReference type="PANTHER" id="PTHR43540:SF1">
    <property type="entry name" value="ISOCHORISMATASE HYDROLASE"/>
    <property type="match status" value="1"/>
</dbReference>
<evidence type="ECO:0000256" key="1">
    <source>
        <dbReference type="ARBA" id="ARBA00022801"/>
    </source>
</evidence>
<name>A0A140NJV9_PROSM</name>
<dbReference type="PANTHER" id="PTHR43540">
    <property type="entry name" value="PEROXYUREIDOACRYLATE/UREIDOACRYLATE AMIDOHYDROLASE-RELATED"/>
    <property type="match status" value="1"/>
</dbReference>
<dbReference type="Gene3D" id="3.40.50.850">
    <property type="entry name" value="Isochorismatase-like"/>
    <property type="match status" value="1"/>
</dbReference>
<dbReference type="RefSeq" id="WP_004920932.1">
    <property type="nucleotide sequence ID" value="NC_017731.1"/>
</dbReference>
<evidence type="ECO:0000259" key="2">
    <source>
        <dbReference type="Pfam" id="PF00857"/>
    </source>
</evidence>
<evidence type="ECO:0000313" key="3">
    <source>
        <dbReference type="EMBL" id="AFH92282.1"/>
    </source>
</evidence>
<dbReference type="OrthoDB" id="9807387at2"/>
<dbReference type="EMBL" id="CP003488">
    <property type="protein sequence ID" value="AFH92282.1"/>
    <property type="molecule type" value="Genomic_DNA"/>
</dbReference>
<dbReference type="GeneID" id="93518880"/>
<gene>
    <name evidence="3" type="ordered locus">S70_01930</name>
</gene>
<dbReference type="InterPro" id="IPR050272">
    <property type="entry name" value="Isochorismatase-like_hydrls"/>
</dbReference>
<sequence>MSQALIIIDLIEDIIGKNGLSNTSYLQAQERHVVENANQAAAFARSHNIPVIWVKVGFADDYQDIPAGSPMFHRAKQLNALKLSSSGCHWVKDLDVQLRDLIMIKKGVSAFTGNQLAHWLQENHIKQVIFGGVSSLLAIQSSARQAHDLGYQVTVIDELCAAASLELHQQSMQALQGMATVSSLSEFLQGNVKPSY</sequence>
<accession>A0A140NJV9</accession>
<dbReference type="AlphaFoldDB" id="A0A140NJV9"/>
<reference evidence="4" key="2">
    <citation type="submission" date="2012-04" db="EMBL/GenBank/DDBJ databases">
        <title>Complete genome sequence of Providencia stuartii clinical isolate MRSN 2154.</title>
        <authorList>
            <person name="Clifford R.J."/>
            <person name="Hang J."/>
            <person name="Riley M.C."/>
            <person name="Onmus-Leone F."/>
            <person name="Kuschner R.A."/>
            <person name="Lesho E.P."/>
            <person name="Waterman P.E."/>
        </authorList>
    </citation>
    <scope>NUCLEOTIDE SEQUENCE [LARGE SCALE GENOMIC DNA]</scope>
    <source>
        <strain evidence="4">MRSN 2154</strain>
    </source>
</reference>
<dbReference type="CDD" id="cd00431">
    <property type="entry name" value="cysteine_hydrolases"/>
    <property type="match status" value="1"/>
</dbReference>
<proteinExistence type="predicted"/>
<dbReference type="InterPro" id="IPR036380">
    <property type="entry name" value="Isochorismatase-like_sf"/>
</dbReference>
<protein>
    <submittedName>
        <fullName evidence="3">Isochorismatase hydrolase</fullName>
    </submittedName>
</protein>
<dbReference type="PATRIC" id="fig|1157951.4.peg.387"/>
<dbReference type="KEGG" id="psi:S70_01930"/>
<dbReference type="InterPro" id="IPR000868">
    <property type="entry name" value="Isochorismatase-like_dom"/>
</dbReference>
<reference evidence="3 4" key="1">
    <citation type="journal article" date="2012" name="J. Bacteriol.">
        <title>Complete Genome Sequence of Providencia stuartii Clinical Isolate MRSN 2154.</title>
        <authorList>
            <person name="Clifford R.J."/>
            <person name="Hang J."/>
            <person name="Riley M.C."/>
            <person name="Onmus-Leone F."/>
            <person name="Kuschner R.A."/>
            <person name="Lesho E.P."/>
            <person name="Waterman P.E."/>
        </authorList>
    </citation>
    <scope>NUCLEOTIDE SEQUENCE [LARGE SCALE GENOMIC DNA]</scope>
    <source>
        <strain evidence="3 4">MRSN 2154</strain>
    </source>
</reference>
<organism evidence="3 4">
    <name type="scientific">Providencia stuartii (strain MRSN 2154)</name>
    <dbReference type="NCBI Taxonomy" id="1157951"/>
    <lineage>
        <taxon>Bacteria</taxon>
        <taxon>Pseudomonadati</taxon>
        <taxon>Pseudomonadota</taxon>
        <taxon>Gammaproteobacteria</taxon>
        <taxon>Enterobacterales</taxon>
        <taxon>Morganellaceae</taxon>
        <taxon>Providencia</taxon>
    </lineage>
</organism>
<feature type="domain" description="Isochorismatase-like" evidence="2">
    <location>
        <begin position="4"/>
        <end position="183"/>
    </location>
</feature>